<protein>
    <submittedName>
        <fullName evidence="2">DUF3068 domain-containing protein</fullName>
    </submittedName>
</protein>
<proteinExistence type="predicted"/>
<gene>
    <name evidence="2" type="ORF">DF222_00380</name>
</gene>
<accession>A0A2U1T9R9</accession>
<evidence type="ECO:0000256" key="1">
    <source>
        <dbReference type="SAM" id="Phobius"/>
    </source>
</evidence>
<dbReference type="KEGG" id="cyz:C3B44_01650"/>
<reference evidence="3" key="1">
    <citation type="submission" date="2018-04" db="EMBL/GenBank/DDBJ databases">
        <authorList>
            <person name="Liu S."/>
            <person name="Wang Z."/>
            <person name="Li J."/>
        </authorList>
    </citation>
    <scope>NUCLEOTIDE SEQUENCE [LARGE SCALE GENOMIC DNA]</scope>
    <source>
        <strain evidence="3">2189</strain>
    </source>
</reference>
<evidence type="ECO:0000313" key="2">
    <source>
        <dbReference type="EMBL" id="PWC02739.1"/>
    </source>
</evidence>
<keyword evidence="1" id="KW-1133">Transmembrane helix</keyword>
<feature type="transmembrane region" description="Helical" evidence="1">
    <location>
        <begin position="292"/>
        <end position="315"/>
    </location>
</feature>
<keyword evidence="3" id="KW-1185">Reference proteome</keyword>
<dbReference type="Proteomes" id="UP000244989">
    <property type="component" value="Unassembled WGS sequence"/>
</dbReference>
<organism evidence="2 3">
    <name type="scientific">Corynebacterium yudongzhengii</name>
    <dbReference type="NCBI Taxonomy" id="2080740"/>
    <lineage>
        <taxon>Bacteria</taxon>
        <taxon>Bacillati</taxon>
        <taxon>Actinomycetota</taxon>
        <taxon>Actinomycetes</taxon>
        <taxon>Mycobacteriales</taxon>
        <taxon>Corynebacteriaceae</taxon>
        <taxon>Corynebacterium</taxon>
    </lineage>
</organism>
<dbReference type="OrthoDB" id="153031at2"/>
<dbReference type="RefSeq" id="WP_108430822.1">
    <property type="nucleotide sequence ID" value="NZ_CP026947.1"/>
</dbReference>
<sequence length="334" mass="36924">MLPKSRIISALLVGLGIALIVGGLMAPRLIDSDGRLPLDLENSTWTLTDDSAATRLLTDPNGRVLETPVTRQLHLQIGEPATADTASVRVGTTLMRDSLQEESDRLITASTWGYEMDRVTGEATTPANLTHTIGMPPEEVEVDGVWMKFPTDAEQTTYDVFDDTLRESRPATFIDSQEIDGRTIYHYRQEIEPTNVAFLYESFLNTAPVGDQQGALYHSATTDFYVDQITGLVVDIETEIYDFYAVPGQENDEQARETFLQFTGSREDAQVDATLAEIDDISGSTTAELIRWSVVAVGVVITVLGLLGAFLGNGAERGKTRQRRRIRGRHARRK</sequence>
<evidence type="ECO:0000313" key="3">
    <source>
        <dbReference type="Proteomes" id="UP000244989"/>
    </source>
</evidence>
<dbReference type="Pfam" id="PF11271">
    <property type="entry name" value="PorA"/>
    <property type="match status" value="1"/>
</dbReference>
<feature type="transmembrane region" description="Helical" evidence="1">
    <location>
        <begin position="7"/>
        <end position="26"/>
    </location>
</feature>
<keyword evidence="1" id="KW-0472">Membrane</keyword>
<keyword evidence="1" id="KW-0812">Transmembrane</keyword>
<dbReference type="EMBL" id="QEEZ01000001">
    <property type="protein sequence ID" value="PWC02739.1"/>
    <property type="molecule type" value="Genomic_DNA"/>
</dbReference>
<name>A0A2U1T9R9_9CORY</name>
<comment type="caution">
    <text evidence="2">The sequence shown here is derived from an EMBL/GenBank/DDBJ whole genome shotgun (WGS) entry which is preliminary data.</text>
</comment>
<dbReference type="InterPro" id="IPR021424">
    <property type="entry name" value="PorA"/>
</dbReference>
<dbReference type="AlphaFoldDB" id="A0A2U1T9R9"/>